<organism evidence="18 19">
    <name type="scientific">Candidatus Acetatifactor stercoripullorum</name>
    <dbReference type="NCBI Taxonomy" id="2838414"/>
    <lineage>
        <taxon>Bacteria</taxon>
        <taxon>Bacillati</taxon>
        <taxon>Bacillota</taxon>
        <taxon>Clostridia</taxon>
        <taxon>Lachnospirales</taxon>
        <taxon>Lachnospiraceae</taxon>
        <taxon>Acetatifactor</taxon>
    </lineage>
</organism>
<dbReference type="InterPro" id="IPR003661">
    <property type="entry name" value="HisK_dim/P_dom"/>
</dbReference>
<evidence type="ECO:0000313" key="18">
    <source>
        <dbReference type="EMBL" id="HIW81592.1"/>
    </source>
</evidence>
<dbReference type="SUPFAM" id="SSF55874">
    <property type="entry name" value="ATPase domain of HSP90 chaperone/DNA topoisomerase II/histidine kinase"/>
    <property type="match status" value="1"/>
</dbReference>
<evidence type="ECO:0000256" key="3">
    <source>
        <dbReference type="ARBA" id="ARBA00012438"/>
    </source>
</evidence>
<sequence>MWNKAKPSKKRKKLKTELVELICASFLISAFFYLFLSYTSESLADTYLSANGIVLDLATRDVLTAWMKTICFFACIIIFIVIFLVLFGQKIAYLLTIIDGIERLREAEMDFEIALEGNDELTQLAESINFLSRSQRELQEKEQAFHAEREELIHSLSHDIRTPLTSILSYSEYMESRDTLTEENFREYLALVRKKAEQIKTLSELLLGKERRKPEKVENGLLFLEQLAAEWSDGLEEGFVCQTDLSQCQNFQAYLDINEMKRIFDNLLSNVEKYADPADRVSLLIGTKDGLLTLIQRNKKSKIPHQGESLKLGLKSIQGIARAYGGSMEIKEDADNFEITIQISLRQEL</sequence>
<keyword evidence="10" id="KW-0067">ATP-binding</keyword>
<feature type="domain" description="HAMP" evidence="17">
    <location>
        <begin position="88"/>
        <end position="140"/>
    </location>
</feature>
<dbReference type="InterPro" id="IPR036890">
    <property type="entry name" value="HATPase_C_sf"/>
</dbReference>
<evidence type="ECO:0000256" key="14">
    <source>
        <dbReference type="SAM" id="Coils"/>
    </source>
</evidence>
<gene>
    <name evidence="18" type="ORF">H9742_08765</name>
</gene>
<reference evidence="18" key="1">
    <citation type="journal article" date="2021" name="PeerJ">
        <title>Extensive microbial diversity within the chicken gut microbiome revealed by metagenomics and culture.</title>
        <authorList>
            <person name="Gilroy R."/>
            <person name="Ravi A."/>
            <person name="Getino M."/>
            <person name="Pursley I."/>
            <person name="Horton D.L."/>
            <person name="Alikhan N.F."/>
            <person name="Baker D."/>
            <person name="Gharbi K."/>
            <person name="Hall N."/>
            <person name="Watson M."/>
            <person name="Adriaenssens E.M."/>
            <person name="Foster-Nyarko E."/>
            <person name="Jarju S."/>
            <person name="Secka A."/>
            <person name="Antonio M."/>
            <person name="Oren A."/>
            <person name="Chaudhuri R.R."/>
            <person name="La Ragione R."/>
            <person name="Hildebrand F."/>
            <person name="Pallen M.J."/>
        </authorList>
    </citation>
    <scope>NUCLEOTIDE SEQUENCE</scope>
    <source>
        <strain evidence="18">CHK195-6426</strain>
    </source>
</reference>
<feature type="transmembrane region" description="Helical" evidence="15">
    <location>
        <begin position="21"/>
        <end position="39"/>
    </location>
</feature>
<dbReference type="InterPro" id="IPR050398">
    <property type="entry name" value="HssS/ArlS-like"/>
</dbReference>
<feature type="coiled-coil region" evidence="14">
    <location>
        <begin position="121"/>
        <end position="151"/>
    </location>
</feature>
<keyword evidence="8" id="KW-0547">Nucleotide-binding</keyword>
<feature type="domain" description="Histidine kinase" evidence="16">
    <location>
        <begin position="155"/>
        <end position="347"/>
    </location>
</feature>
<comment type="subcellular location">
    <subcellularLocation>
        <location evidence="2">Cell membrane</location>
        <topology evidence="2">Multi-pass membrane protein</topology>
    </subcellularLocation>
</comment>
<evidence type="ECO:0000256" key="7">
    <source>
        <dbReference type="ARBA" id="ARBA00022692"/>
    </source>
</evidence>
<keyword evidence="11 15" id="KW-1133">Transmembrane helix</keyword>
<dbReference type="Gene3D" id="1.10.287.130">
    <property type="match status" value="1"/>
</dbReference>
<dbReference type="Proteomes" id="UP000824265">
    <property type="component" value="Unassembled WGS sequence"/>
</dbReference>
<comment type="caution">
    <text evidence="18">The sequence shown here is derived from an EMBL/GenBank/DDBJ whole genome shotgun (WGS) entry which is preliminary data.</text>
</comment>
<evidence type="ECO:0000256" key="9">
    <source>
        <dbReference type="ARBA" id="ARBA00022777"/>
    </source>
</evidence>
<evidence type="ECO:0000259" key="17">
    <source>
        <dbReference type="PROSITE" id="PS50885"/>
    </source>
</evidence>
<dbReference type="PANTHER" id="PTHR45528:SF1">
    <property type="entry name" value="SENSOR HISTIDINE KINASE CPXA"/>
    <property type="match status" value="1"/>
</dbReference>
<evidence type="ECO:0000256" key="10">
    <source>
        <dbReference type="ARBA" id="ARBA00022840"/>
    </source>
</evidence>
<name>A0A9D1R7N4_9FIRM</name>
<dbReference type="EC" id="2.7.13.3" evidence="3"/>
<dbReference type="Gene3D" id="6.10.340.10">
    <property type="match status" value="1"/>
</dbReference>
<protein>
    <recommendedName>
        <fullName evidence="3">histidine kinase</fullName>
        <ecNumber evidence="3">2.7.13.3</ecNumber>
    </recommendedName>
</protein>
<feature type="transmembrane region" description="Helical" evidence="15">
    <location>
        <begin position="65"/>
        <end position="87"/>
    </location>
</feature>
<dbReference type="GO" id="GO:0000155">
    <property type="term" value="F:phosphorelay sensor kinase activity"/>
    <property type="evidence" value="ECO:0007669"/>
    <property type="project" value="InterPro"/>
</dbReference>
<keyword evidence="7 15" id="KW-0812">Transmembrane</keyword>
<dbReference type="EMBL" id="DXGH01000049">
    <property type="protein sequence ID" value="HIW81592.1"/>
    <property type="molecule type" value="Genomic_DNA"/>
</dbReference>
<evidence type="ECO:0000256" key="6">
    <source>
        <dbReference type="ARBA" id="ARBA00022679"/>
    </source>
</evidence>
<dbReference type="InterPro" id="IPR005467">
    <property type="entry name" value="His_kinase_dom"/>
</dbReference>
<keyword evidence="5" id="KW-0597">Phosphoprotein</keyword>
<dbReference type="PROSITE" id="PS50109">
    <property type="entry name" value="HIS_KIN"/>
    <property type="match status" value="1"/>
</dbReference>
<dbReference type="InterPro" id="IPR036097">
    <property type="entry name" value="HisK_dim/P_sf"/>
</dbReference>
<evidence type="ECO:0000259" key="16">
    <source>
        <dbReference type="PROSITE" id="PS50109"/>
    </source>
</evidence>
<dbReference type="Gene3D" id="3.30.565.10">
    <property type="entry name" value="Histidine kinase-like ATPase, C-terminal domain"/>
    <property type="match status" value="1"/>
</dbReference>
<evidence type="ECO:0000313" key="19">
    <source>
        <dbReference type="Proteomes" id="UP000824265"/>
    </source>
</evidence>
<dbReference type="Pfam" id="PF00512">
    <property type="entry name" value="HisKA"/>
    <property type="match status" value="1"/>
</dbReference>
<evidence type="ECO:0000256" key="8">
    <source>
        <dbReference type="ARBA" id="ARBA00022741"/>
    </source>
</evidence>
<evidence type="ECO:0000256" key="2">
    <source>
        <dbReference type="ARBA" id="ARBA00004651"/>
    </source>
</evidence>
<accession>A0A9D1R7N4</accession>
<dbReference type="PROSITE" id="PS50885">
    <property type="entry name" value="HAMP"/>
    <property type="match status" value="1"/>
</dbReference>
<proteinExistence type="predicted"/>
<evidence type="ECO:0000256" key="1">
    <source>
        <dbReference type="ARBA" id="ARBA00000085"/>
    </source>
</evidence>
<keyword evidence="13 15" id="KW-0472">Membrane</keyword>
<keyword evidence="6" id="KW-0808">Transferase</keyword>
<evidence type="ECO:0000256" key="13">
    <source>
        <dbReference type="ARBA" id="ARBA00023136"/>
    </source>
</evidence>
<dbReference type="PANTHER" id="PTHR45528">
    <property type="entry name" value="SENSOR HISTIDINE KINASE CPXA"/>
    <property type="match status" value="1"/>
</dbReference>
<dbReference type="SUPFAM" id="SSF47384">
    <property type="entry name" value="Homodimeric domain of signal transducing histidine kinase"/>
    <property type="match status" value="1"/>
</dbReference>
<comment type="catalytic activity">
    <reaction evidence="1">
        <text>ATP + protein L-histidine = ADP + protein N-phospho-L-histidine.</text>
        <dbReference type="EC" id="2.7.13.3"/>
    </reaction>
</comment>
<dbReference type="CDD" id="cd00082">
    <property type="entry name" value="HisKA"/>
    <property type="match status" value="1"/>
</dbReference>
<keyword evidence="4" id="KW-1003">Cell membrane</keyword>
<dbReference type="InterPro" id="IPR003660">
    <property type="entry name" value="HAMP_dom"/>
</dbReference>
<keyword evidence="12" id="KW-0902">Two-component regulatory system</keyword>
<keyword evidence="9 18" id="KW-0418">Kinase</keyword>
<dbReference type="GO" id="GO:0005524">
    <property type="term" value="F:ATP binding"/>
    <property type="evidence" value="ECO:0007669"/>
    <property type="project" value="UniProtKB-KW"/>
</dbReference>
<dbReference type="AlphaFoldDB" id="A0A9D1R7N4"/>
<dbReference type="SMART" id="SM00388">
    <property type="entry name" value="HisKA"/>
    <property type="match status" value="1"/>
</dbReference>
<evidence type="ECO:0000256" key="4">
    <source>
        <dbReference type="ARBA" id="ARBA00022475"/>
    </source>
</evidence>
<keyword evidence="14" id="KW-0175">Coiled coil</keyword>
<dbReference type="GO" id="GO:0005886">
    <property type="term" value="C:plasma membrane"/>
    <property type="evidence" value="ECO:0007669"/>
    <property type="project" value="UniProtKB-SubCell"/>
</dbReference>
<evidence type="ECO:0000256" key="5">
    <source>
        <dbReference type="ARBA" id="ARBA00022553"/>
    </source>
</evidence>
<reference evidence="18" key="2">
    <citation type="submission" date="2021-04" db="EMBL/GenBank/DDBJ databases">
        <authorList>
            <person name="Gilroy R."/>
        </authorList>
    </citation>
    <scope>NUCLEOTIDE SEQUENCE</scope>
    <source>
        <strain evidence="18">CHK195-6426</strain>
    </source>
</reference>
<evidence type="ECO:0000256" key="11">
    <source>
        <dbReference type="ARBA" id="ARBA00022989"/>
    </source>
</evidence>
<evidence type="ECO:0000256" key="12">
    <source>
        <dbReference type="ARBA" id="ARBA00023012"/>
    </source>
</evidence>
<evidence type="ECO:0000256" key="15">
    <source>
        <dbReference type="SAM" id="Phobius"/>
    </source>
</evidence>